<feature type="transmembrane region" description="Helical" evidence="5">
    <location>
        <begin position="45"/>
        <end position="63"/>
    </location>
</feature>
<feature type="transmembrane region" description="Helical" evidence="5">
    <location>
        <begin position="168"/>
        <end position="189"/>
    </location>
</feature>
<evidence type="ECO:0000256" key="2">
    <source>
        <dbReference type="ARBA" id="ARBA00022692"/>
    </source>
</evidence>
<dbReference type="EMBL" id="KQ964247">
    <property type="protein sequence ID" value="KXJ94262.1"/>
    <property type="molecule type" value="Genomic_DNA"/>
</dbReference>
<dbReference type="Gene3D" id="1.20.1250.20">
    <property type="entry name" value="MFS general substrate transporter like domains"/>
    <property type="match status" value="2"/>
</dbReference>
<reference evidence="8" key="1">
    <citation type="submission" date="2016-02" db="EMBL/GenBank/DDBJ databases">
        <title>Draft genome sequence of Microdochium bolleyi, a fungal endophyte of beachgrass.</title>
        <authorList>
            <consortium name="DOE Joint Genome Institute"/>
            <person name="David A.S."/>
            <person name="May G."/>
            <person name="Haridas S."/>
            <person name="Lim J."/>
            <person name="Wang M."/>
            <person name="Labutti K."/>
            <person name="Lipzen A."/>
            <person name="Barry K."/>
            <person name="Grigoriev I.V."/>
        </authorList>
    </citation>
    <scope>NUCLEOTIDE SEQUENCE [LARGE SCALE GENOMIC DNA]</scope>
    <source>
        <strain evidence="8">J235TASD1</strain>
    </source>
</reference>
<keyword evidence="4 5" id="KW-0472">Membrane</keyword>
<dbReference type="SUPFAM" id="SSF103473">
    <property type="entry name" value="MFS general substrate transporter"/>
    <property type="match status" value="1"/>
</dbReference>
<feature type="transmembrane region" description="Helical" evidence="5">
    <location>
        <begin position="138"/>
        <end position="162"/>
    </location>
</feature>
<keyword evidence="3 5" id="KW-1133">Transmembrane helix</keyword>
<protein>
    <submittedName>
        <fullName evidence="7">Major facilitator superfamily domain-containing protein</fullName>
    </submittedName>
</protein>
<dbReference type="Pfam" id="PF07690">
    <property type="entry name" value="MFS_1"/>
    <property type="match status" value="1"/>
</dbReference>
<evidence type="ECO:0000256" key="4">
    <source>
        <dbReference type="ARBA" id="ARBA00023136"/>
    </source>
</evidence>
<feature type="transmembrane region" description="Helical" evidence="5">
    <location>
        <begin position="109"/>
        <end position="131"/>
    </location>
</feature>
<feature type="transmembrane region" description="Helical" evidence="5">
    <location>
        <begin position="406"/>
        <end position="428"/>
    </location>
</feature>
<dbReference type="GO" id="GO:0022857">
    <property type="term" value="F:transmembrane transporter activity"/>
    <property type="evidence" value="ECO:0007669"/>
    <property type="project" value="InterPro"/>
</dbReference>
<feature type="transmembrane region" description="Helical" evidence="5">
    <location>
        <begin position="273"/>
        <end position="297"/>
    </location>
</feature>
<feature type="transmembrane region" description="Helical" evidence="5">
    <location>
        <begin position="201"/>
        <end position="229"/>
    </location>
</feature>
<feature type="transmembrane region" description="Helical" evidence="5">
    <location>
        <begin position="317"/>
        <end position="336"/>
    </location>
</feature>
<evidence type="ECO:0000256" key="1">
    <source>
        <dbReference type="ARBA" id="ARBA00004141"/>
    </source>
</evidence>
<dbReference type="PANTHER" id="PTHR42718:SF1">
    <property type="entry name" value="LOW AFFINITY AMMONIUM TRANSPORTER"/>
    <property type="match status" value="1"/>
</dbReference>
<evidence type="ECO:0000259" key="6">
    <source>
        <dbReference type="PROSITE" id="PS50850"/>
    </source>
</evidence>
<dbReference type="OrthoDB" id="2428527at2759"/>
<feature type="domain" description="Major facilitator superfamily (MFS) profile" evidence="6">
    <location>
        <begin position="1"/>
        <end position="491"/>
    </location>
</feature>
<feature type="transmembrane region" description="Helical" evidence="5">
    <location>
        <begin position="368"/>
        <end position="394"/>
    </location>
</feature>
<accession>A0A136JAU9</accession>
<evidence type="ECO:0000313" key="8">
    <source>
        <dbReference type="Proteomes" id="UP000070501"/>
    </source>
</evidence>
<dbReference type="AlphaFoldDB" id="A0A136JAU9"/>
<organism evidence="7 8">
    <name type="scientific">Microdochium bolleyi</name>
    <dbReference type="NCBI Taxonomy" id="196109"/>
    <lineage>
        <taxon>Eukaryota</taxon>
        <taxon>Fungi</taxon>
        <taxon>Dikarya</taxon>
        <taxon>Ascomycota</taxon>
        <taxon>Pezizomycotina</taxon>
        <taxon>Sordariomycetes</taxon>
        <taxon>Xylariomycetidae</taxon>
        <taxon>Xylariales</taxon>
        <taxon>Microdochiaceae</taxon>
        <taxon>Microdochium</taxon>
    </lineage>
</organism>
<keyword evidence="2 5" id="KW-0812">Transmembrane</keyword>
<feature type="transmembrane region" description="Helical" evidence="5">
    <location>
        <begin position="343"/>
        <end position="362"/>
    </location>
</feature>
<feature type="transmembrane region" description="Helical" evidence="5">
    <location>
        <begin position="7"/>
        <end position="25"/>
    </location>
</feature>
<evidence type="ECO:0000256" key="5">
    <source>
        <dbReference type="SAM" id="Phobius"/>
    </source>
</evidence>
<dbReference type="PROSITE" id="PS50850">
    <property type="entry name" value="MFS"/>
    <property type="match status" value="1"/>
</dbReference>
<comment type="subcellular location">
    <subcellularLocation>
        <location evidence="1">Membrane</location>
        <topology evidence="1">Multi-pass membrane protein</topology>
    </subcellularLocation>
</comment>
<dbReference type="InterPro" id="IPR020846">
    <property type="entry name" value="MFS_dom"/>
</dbReference>
<dbReference type="PANTHER" id="PTHR42718">
    <property type="entry name" value="MAJOR FACILITATOR SUPERFAMILY MULTIDRUG TRANSPORTER MFSC"/>
    <property type="match status" value="1"/>
</dbReference>
<dbReference type="Proteomes" id="UP000070501">
    <property type="component" value="Unassembled WGS sequence"/>
</dbReference>
<sequence length="508" mass="53697">MPLAREITFFLVVATANFTPISGLNGPLAIVQNIGESLGVGSDKLPWLMASYGLSAGTLILFAGRLGDFFGHKRVFIIGNLWFAFFTLLCGFCSYLPKHSYVMFLTARVLQGVGPALCIPNAVALLGVTYVPGPRKAMVFAMFGAMAPVSAILSPLFAALLAMLWLPAAFLGLTAVLLLVAVAAVFVVPEDQANGASVTSVSGVWLLASELDIIGALTGISGLALFGVACNLGTFDGWDQPHVLILFLSGVLLAITFVYIEKHARRPLLPCEAISPGVVYILLAVFCGWGCFGIWIYYTWEFYSVLRGASPLLATAWHSPILLCGICAALTTGVILQRVGPAVVMTFALLAFTVGTVLIATAPVEQSYWLQTFICNIVITWGMDLSFPAATLMLSDLVGSDHQGIAASLVTTVINYSGALALGVAGAVEMRVHRTSVDEGVGKSHNSGSGGDPAAILKGYRAAWYLGIGLGIAGFFISASFACVMLRRKRQQQAQQRSIRGEAGDGEA</sequence>
<dbReference type="InterPro" id="IPR036259">
    <property type="entry name" value="MFS_trans_sf"/>
</dbReference>
<dbReference type="GO" id="GO:0016020">
    <property type="term" value="C:membrane"/>
    <property type="evidence" value="ECO:0007669"/>
    <property type="project" value="UniProtKB-SubCell"/>
</dbReference>
<proteinExistence type="predicted"/>
<feature type="transmembrane region" description="Helical" evidence="5">
    <location>
        <begin position="462"/>
        <end position="486"/>
    </location>
</feature>
<feature type="transmembrane region" description="Helical" evidence="5">
    <location>
        <begin position="75"/>
        <end position="97"/>
    </location>
</feature>
<dbReference type="InParanoid" id="A0A136JAU9"/>
<gene>
    <name evidence="7" type="ORF">Micbo1qcDRAFT_202152</name>
</gene>
<name>A0A136JAU9_9PEZI</name>
<feature type="transmembrane region" description="Helical" evidence="5">
    <location>
        <begin position="241"/>
        <end position="261"/>
    </location>
</feature>
<keyword evidence="8" id="KW-1185">Reference proteome</keyword>
<dbReference type="InterPro" id="IPR011701">
    <property type="entry name" value="MFS"/>
</dbReference>
<dbReference type="STRING" id="196109.A0A136JAU9"/>
<evidence type="ECO:0000256" key="3">
    <source>
        <dbReference type="ARBA" id="ARBA00022989"/>
    </source>
</evidence>
<evidence type="ECO:0000313" key="7">
    <source>
        <dbReference type="EMBL" id="KXJ94262.1"/>
    </source>
</evidence>